<protein>
    <submittedName>
        <fullName evidence="2">Bmc7 protein</fullName>
    </submittedName>
</protein>
<keyword evidence="1" id="KW-0812">Transmembrane</keyword>
<reference evidence="3" key="1">
    <citation type="submission" date="2012-08" db="EMBL/GenBank/DDBJ databases">
        <title>The Genome Sequence of Wuchereria bancrofti.</title>
        <authorList>
            <person name="Nutman T.B."/>
            <person name="Fink D.L."/>
            <person name="Russ C."/>
            <person name="Young S."/>
            <person name="Zeng Q."/>
            <person name="Koehrsen M."/>
            <person name="Alvarado L."/>
            <person name="Berlin A."/>
            <person name="Chapman S.B."/>
            <person name="Chen Z."/>
            <person name="Freedman E."/>
            <person name="Gellesch M."/>
            <person name="Goldberg J."/>
            <person name="Griggs A."/>
            <person name="Gujja S."/>
            <person name="Heilman E.R."/>
            <person name="Heiman D."/>
            <person name="Hepburn T."/>
            <person name="Howarth C."/>
            <person name="Jen D."/>
            <person name="Larson L."/>
            <person name="Lewis B."/>
            <person name="Mehta T."/>
            <person name="Park D."/>
            <person name="Pearson M."/>
            <person name="Roberts A."/>
            <person name="Saif S."/>
            <person name="Shea T."/>
            <person name="Shenoy N."/>
            <person name="Sisk P."/>
            <person name="Stolte C."/>
            <person name="Sykes S."/>
            <person name="Walk T."/>
            <person name="White J."/>
            <person name="Yandava C."/>
            <person name="Haas B."/>
            <person name="Henn M.R."/>
            <person name="Nusbaum C."/>
            <person name="Birren B."/>
        </authorList>
    </citation>
    <scope>NUCLEOTIDE SEQUENCE [LARGE SCALE GENOMIC DNA]</scope>
    <source>
        <strain evidence="3">NA</strain>
    </source>
</reference>
<dbReference type="EMBL" id="ADBV01004623">
    <property type="protein sequence ID" value="EJW80307.1"/>
    <property type="molecule type" value="Genomic_DNA"/>
</dbReference>
<evidence type="ECO:0000256" key="1">
    <source>
        <dbReference type="SAM" id="Phobius"/>
    </source>
</evidence>
<keyword evidence="1" id="KW-0472">Membrane</keyword>
<feature type="non-terminal residue" evidence="2">
    <location>
        <position position="1"/>
    </location>
</feature>
<name>J9ET79_WUCBA</name>
<gene>
    <name evidence="2" type="ORF">WUBG_08783</name>
</gene>
<evidence type="ECO:0000313" key="3">
    <source>
        <dbReference type="Proteomes" id="UP000004810"/>
    </source>
</evidence>
<keyword evidence="1" id="KW-1133">Transmembrane helix</keyword>
<evidence type="ECO:0000313" key="2">
    <source>
        <dbReference type="EMBL" id="EJW80307.1"/>
    </source>
</evidence>
<accession>J9ET79</accession>
<organism evidence="2 3">
    <name type="scientific">Wuchereria bancrofti</name>
    <dbReference type="NCBI Taxonomy" id="6293"/>
    <lineage>
        <taxon>Eukaryota</taxon>
        <taxon>Metazoa</taxon>
        <taxon>Ecdysozoa</taxon>
        <taxon>Nematoda</taxon>
        <taxon>Chromadorea</taxon>
        <taxon>Rhabditida</taxon>
        <taxon>Spirurina</taxon>
        <taxon>Spiruromorpha</taxon>
        <taxon>Filarioidea</taxon>
        <taxon>Onchocercidae</taxon>
        <taxon>Wuchereria</taxon>
    </lineage>
</organism>
<feature type="transmembrane region" description="Helical" evidence="1">
    <location>
        <begin position="116"/>
        <end position="140"/>
    </location>
</feature>
<sequence length="261" mass="29250">VIACDSPYTVKKLCSKAEIFVNIISDSNRFILSFLNTEPHHLKIAKGEIAKVLREFTGPCKLLLLESIEESRTNIKKQKHVDMHWYAINPTTKRSCKVDEYSENALLLTSFKTASAAMIVLAVAIAVGALVGICVTCLYYMRNRVERHSKDEYPNINQIPKFGAIFLTSPPTGSSHDMLYETQMLEMPMGEEDSMIKPVGKANGISAAAHSSNSYDLDLKQSYQNYARNALTDKKLSVEENMFSVSERSGLHPQKNKYIGF</sequence>
<proteinExistence type="predicted"/>
<dbReference type="AlphaFoldDB" id="J9ET79"/>
<dbReference type="Proteomes" id="UP000004810">
    <property type="component" value="Unassembled WGS sequence"/>
</dbReference>
<comment type="caution">
    <text evidence="2">The sequence shown here is derived from an EMBL/GenBank/DDBJ whole genome shotgun (WGS) entry which is preliminary data.</text>
</comment>